<feature type="signal peptide" evidence="15">
    <location>
        <begin position="1"/>
        <end position="35"/>
    </location>
</feature>
<dbReference type="InterPro" id="IPR054765">
    <property type="entry name" value="SLBB_dom"/>
</dbReference>
<dbReference type="Gene3D" id="3.30.1950.10">
    <property type="entry name" value="wza like domain"/>
    <property type="match status" value="1"/>
</dbReference>
<name>A0ABW5CDG8_9PROT</name>
<organism evidence="18 19">
    <name type="scientific">Phaeospirillum tilakii</name>
    <dbReference type="NCBI Taxonomy" id="741673"/>
    <lineage>
        <taxon>Bacteria</taxon>
        <taxon>Pseudomonadati</taxon>
        <taxon>Pseudomonadota</taxon>
        <taxon>Alphaproteobacteria</taxon>
        <taxon>Rhodospirillales</taxon>
        <taxon>Rhodospirillaceae</taxon>
        <taxon>Phaeospirillum</taxon>
    </lineage>
</organism>
<comment type="similarity">
    <text evidence="2">Belongs to the BexD/CtrA/VexA family.</text>
</comment>
<keyword evidence="10" id="KW-0626">Porin</keyword>
<keyword evidence="5" id="KW-0762">Sugar transport</keyword>
<evidence type="ECO:0000256" key="10">
    <source>
        <dbReference type="ARBA" id="ARBA00023114"/>
    </source>
</evidence>
<keyword evidence="6" id="KW-0812">Transmembrane</keyword>
<evidence type="ECO:0000259" key="17">
    <source>
        <dbReference type="Pfam" id="PF22461"/>
    </source>
</evidence>
<keyword evidence="7 15" id="KW-0732">Signal</keyword>
<evidence type="ECO:0000256" key="7">
    <source>
        <dbReference type="ARBA" id="ARBA00022729"/>
    </source>
</evidence>
<evidence type="ECO:0000256" key="13">
    <source>
        <dbReference type="ARBA" id="ARBA00023237"/>
    </source>
</evidence>
<keyword evidence="19" id="KW-1185">Reference proteome</keyword>
<comment type="subcellular location">
    <subcellularLocation>
        <location evidence="1">Cell outer membrane</location>
        <topology evidence="1">Multi-pass membrane protein</topology>
    </subcellularLocation>
</comment>
<keyword evidence="12" id="KW-0564">Palmitate</keyword>
<evidence type="ECO:0000256" key="11">
    <source>
        <dbReference type="ARBA" id="ARBA00023136"/>
    </source>
</evidence>
<protein>
    <submittedName>
        <fullName evidence="18">Polysaccharide biosynthesis/export family protein</fullName>
    </submittedName>
</protein>
<keyword evidence="8" id="KW-0625">Polysaccharide transport</keyword>
<evidence type="ECO:0000259" key="16">
    <source>
        <dbReference type="Pfam" id="PF02563"/>
    </source>
</evidence>
<dbReference type="Pfam" id="PF02563">
    <property type="entry name" value="Poly_export"/>
    <property type="match status" value="1"/>
</dbReference>
<accession>A0ABW5CDG8</accession>
<dbReference type="PANTHER" id="PTHR33619:SF3">
    <property type="entry name" value="POLYSACCHARIDE EXPORT PROTEIN GFCE-RELATED"/>
    <property type="match status" value="1"/>
</dbReference>
<evidence type="ECO:0000256" key="8">
    <source>
        <dbReference type="ARBA" id="ARBA00023047"/>
    </source>
</evidence>
<evidence type="ECO:0000256" key="12">
    <source>
        <dbReference type="ARBA" id="ARBA00023139"/>
    </source>
</evidence>
<keyword evidence="13" id="KW-0998">Cell outer membrane</keyword>
<evidence type="ECO:0000256" key="9">
    <source>
        <dbReference type="ARBA" id="ARBA00023065"/>
    </source>
</evidence>
<evidence type="ECO:0000256" key="3">
    <source>
        <dbReference type="ARBA" id="ARBA00022448"/>
    </source>
</evidence>
<dbReference type="InterPro" id="IPR003715">
    <property type="entry name" value="Poly_export_N"/>
</dbReference>
<dbReference type="InterPro" id="IPR049712">
    <property type="entry name" value="Poly_export"/>
</dbReference>
<evidence type="ECO:0000256" key="5">
    <source>
        <dbReference type="ARBA" id="ARBA00022597"/>
    </source>
</evidence>
<keyword evidence="11" id="KW-0472">Membrane</keyword>
<dbReference type="RefSeq" id="WP_377317493.1">
    <property type="nucleotide sequence ID" value="NZ_JBHUIY010000029.1"/>
</dbReference>
<proteinExistence type="inferred from homology"/>
<keyword evidence="14" id="KW-0449">Lipoprotein</keyword>
<gene>
    <name evidence="18" type="ORF">ACFSNB_13680</name>
</gene>
<dbReference type="Pfam" id="PF22461">
    <property type="entry name" value="SLBB_2"/>
    <property type="match status" value="1"/>
</dbReference>
<evidence type="ECO:0000256" key="2">
    <source>
        <dbReference type="ARBA" id="ARBA00009450"/>
    </source>
</evidence>
<comment type="caution">
    <text evidence="18">The sequence shown here is derived from an EMBL/GenBank/DDBJ whole genome shotgun (WGS) entry which is preliminary data.</text>
</comment>
<feature type="domain" description="SLBB" evidence="17">
    <location>
        <begin position="117"/>
        <end position="197"/>
    </location>
</feature>
<keyword evidence="3" id="KW-0813">Transport</keyword>
<dbReference type="Gene3D" id="3.10.560.10">
    <property type="entry name" value="Outer membrane lipoprotein wza domain like"/>
    <property type="match status" value="1"/>
</dbReference>
<reference evidence="19" key="1">
    <citation type="journal article" date="2019" name="Int. J. Syst. Evol. Microbiol.">
        <title>The Global Catalogue of Microorganisms (GCM) 10K type strain sequencing project: providing services to taxonomists for standard genome sequencing and annotation.</title>
        <authorList>
            <consortium name="The Broad Institute Genomics Platform"/>
            <consortium name="The Broad Institute Genome Sequencing Center for Infectious Disease"/>
            <person name="Wu L."/>
            <person name="Ma J."/>
        </authorList>
    </citation>
    <scope>NUCLEOTIDE SEQUENCE [LARGE SCALE GENOMIC DNA]</scope>
    <source>
        <strain evidence="19">KCTC 15012</strain>
    </source>
</reference>
<evidence type="ECO:0000256" key="15">
    <source>
        <dbReference type="SAM" id="SignalP"/>
    </source>
</evidence>
<feature type="domain" description="Polysaccharide export protein N-terminal" evidence="16">
    <location>
        <begin position="36"/>
        <end position="111"/>
    </location>
</feature>
<evidence type="ECO:0000256" key="1">
    <source>
        <dbReference type="ARBA" id="ARBA00004571"/>
    </source>
</evidence>
<evidence type="ECO:0000313" key="18">
    <source>
        <dbReference type="EMBL" id="MFD2234858.1"/>
    </source>
</evidence>
<keyword evidence="4" id="KW-1134">Transmembrane beta strand</keyword>
<evidence type="ECO:0000256" key="4">
    <source>
        <dbReference type="ARBA" id="ARBA00022452"/>
    </source>
</evidence>
<dbReference type="Proteomes" id="UP001597296">
    <property type="component" value="Unassembled WGS sequence"/>
</dbReference>
<sequence length="203" mass="21299">MNGMNDRLSRIGRRLAAGLVLATVALAGAPHPAAAATPAAYTINPGDVLQITVWKEEGLDRECLVVPDGTISFPLVGEIAARGKTTEQLRADLEAAIAPLIHDTRVTVTVKAALGNTVSVLGQVARPGEIVLSHPTTVLQALSQAGGLTPYAAESRVLVIRHENGKQTATAFPYDDVSRGESLEANILLRPGDVILVPTESLF</sequence>
<evidence type="ECO:0000256" key="6">
    <source>
        <dbReference type="ARBA" id="ARBA00022692"/>
    </source>
</evidence>
<feature type="chain" id="PRO_5046833714" evidence="15">
    <location>
        <begin position="36"/>
        <end position="203"/>
    </location>
</feature>
<evidence type="ECO:0000313" key="19">
    <source>
        <dbReference type="Proteomes" id="UP001597296"/>
    </source>
</evidence>
<dbReference type="PANTHER" id="PTHR33619">
    <property type="entry name" value="POLYSACCHARIDE EXPORT PROTEIN GFCE-RELATED"/>
    <property type="match status" value="1"/>
</dbReference>
<dbReference type="EMBL" id="JBHUIY010000029">
    <property type="protein sequence ID" value="MFD2234858.1"/>
    <property type="molecule type" value="Genomic_DNA"/>
</dbReference>
<keyword evidence="9" id="KW-0406">Ion transport</keyword>
<evidence type="ECO:0000256" key="14">
    <source>
        <dbReference type="ARBA" id="ARBA00023288"/>
    </source>
</evidence>